<dbReference type="PANTHER" id="PTHR40590:SF1">
    <property type="entry name" value="CYTOPLASMIC PROTEIN"/>
    <property type="match status" value="1"/>
</dbReference>
<evidence type="ECO:0000313" key="6">
    <source>
        <dbReference type="Proteomes" id="UP000015103"/>
    </source>
</evidence>
<proteinExistence type="inferred from homology"/>
<accession>T1I9K0</accession>
<reference evidence="5" key="1">
    <citation type="submission" date="2015-05" db="UniProtKB">
        <authorList>
            <consortium name="EnsemblMetazoa"/>
        </authorList>
    </citation>
    <scope>IDENTIFICATION</scope>
</reference>
<dbReference type="HOGENOM" id="CLU_1095452_0_0_1"/>
<dbReference type="CDD" id="cd14789">
    <property type="entry name" value="Tiki"/>
    <property type="match status" value="1"/>
</dbReference>
<evidence type="ECO:0000256" key="3">
    <source>
        <dbReference type="ARBA" id="ARBA00031612"/>
    </source>
</evidence>
<dbReference type="GO" id="GO:0002161">
    <property type="term" value="F:aminoacyl-tRNA deacylase activity"/>
    <property type="evidence" value="ECO:0007669"/>
    <property type="project" value="InterPro"/>
</dbReference>
<protein>
    <recommendedName>
        <fullName evidence="3">PrdX deacylase domain-containing protein 1</fullName>
    </recommendedName>
</protein>
<dbReference type="InterPro" id="IPR002816">
    <property type="entry name" value="TraB/PrgY/GumN_fam"/>
</dbReference>
<sequence length="254" mass="27790">MGSPLQEEYEPIPLAERLDPERYQLFQQHCEALALSLNRFENLPAWHAALTLQAMQAQSLGLRPHYGIDYQLIQAAKAANIPVIELEGQQEQLAMLRQLPQGGVALLEDTLDHCYDHDPNETNFGEEAARKLGLNKEQVYKTLLVSLNGDGKHLAVAITPVSGQLDLKKVARAFGAKKADMADPMLAQRVTGYLVGGISPLGQKKFLPTAIDEPAQLFPVIYVSGGKRGLDIGLAPTDLAKLLKASFSDIAKRD</sequence>
<dbReference type="EMBL" id="ACPB03025065">
    <property type="status" value="NOT_ANNOTATED_CDS"/>
    <property type="molecule type" value="Genomic_DNA"/>
</dbReference>
<name>T1I9K0_RHOPR</name>
<evidence type="ECO:0000259" key="4">
    <source>
        <dbReference type="Pfam" id="PF04073"/>
    </source>
</evidence>
<dbReference type="InterPro" id="IPR047111">
    <property type="entry name" value="YbaP-like"/>
</dbReference>
<dbReference type="AlphaFoldDB" id="T1I9K0"/>
<dbReference type="eggNOG" id="ENOG502TB28">
    <property type="taxonomic scope" value="Eukaryota"/>
</dbReference>
<dbReference type="Pfam" id="PF04073">
    <property type="entry name" value="tRNA_edit"/>
    <property type="match status" value="1"/>
</dbReference>
<dbReference type="InParanoid" id="T1I9K0"/>
<feature type="domain" description="YbaK/aminoacyl-tRNA synthetase-associated" evidence="4">
    <location>
        <begin position="126"/>
        <end position="242"/>
    </location>
</feature>
<dbReference type="EnsemblMetazoa" id="RPRC012971-RA">
    <property type="protein sequence ID" value="RPRC012971-PA"/>
    <property type="gene ID" value="RPRC012971"/>
</dbReference>
<organism evidence="5 6">
    <name type="scientific">Rhodnius prolixus</name>
    <name type="common">Triatomid bug</name>
    <dbReference type="NCBI Taxonomy" id="13249"/>
    <lineage>
        <taxon>Eukaryota</taxon>
        <taxon>Metazoa</taxon>
        <taxon>Ecdysozoa</taxon>
        <taxon>Arthropoda</taxon>
        <taxon>Hexapoda</taxon>
        <taxon>Insecta</taxon>
        <taxon>Pterygota</taxon>
        <taxon>Neoptera</taxon>
        <taxon>Paraneoptera</taxon>
        <taxon>Hemiptera</taxon>
        <taxon>Heteroptera</taxon>
        <taxon>Panheteroptera</taxon>
        <taxon>Cimicomorpha</taxon>
        <taxon>Reduviidae</taxon>
        <taxon>Triatominae</taxon>
        <taxon>Rhodnius</taxon>
    </lineage>
</organism>
<dbReference type="InterPro" id="IPR004369">
    <property type="entry name" value="Prolyl-tRNA_editing_YbaK/EbsC"/>
</dbReference>
<dbReference type="InterPro" id="IPR036754">
    <property type="entry name" value="YbaK/aa-tRNA-synt-asso_dom_sf"/>
</dbReference>
<dbReference type="PANTHER" id="PTHR40590">
    <property type="entry name" value="CYTOPLASMIC PROTEIN-RELATED"/>
    <property type="match status" value="1"/>
</dbReference>
<keyword evidence="6" id="KW-1185">Reference proteome</keyword>
<dbReference type="CDD" id="cd00002">
    <property type="entry name" value="YbaK_deacylase"/>
    <property type="match status" value="1"/>
</dbReference>
<dbReference type="Pfam" id="PF01963">
    <property type="entry name" value="TraB_PrgY_gumN"/>
    <property type="match status" value="1"/>
</dbReference>
<evidence type="ECO:0000256" key="2">
    <source>
        <dbReference type="ARBA" id="ARBA00023239"/>
    </source>
</evidence>
<dbReference type="NCBIfam" id="TIGR00011">
    <property type="entry name" value="YbaK_EbsC"/>
    <property type="match status" value="1"/>
</dbReference>
<dbReference type="InterPro" id="IPR007214">
    <property type="entry name" value="YbaK/aa-tRNA-synth-assoc-dom"/>
</dbReference>
<evidence type="ECO:0000256" key="1">
    <source>
        <dbReference type="ARBA" id="ARBA00009798"/>
    </source>
</evidence>
<dbReference type="SUPFAM" id="SSF55826">
    <property type="entry name" value="YbaK/ProRS associated domain"/>
    <property type="match status" value="1"/>
</dbReference>
<dbReference type="GO" id="GO:0016829">
    <property type="term" value="F:lyase activity"/>
    <property type="evidence" value="ECO:0007669"/>
    <property type="project" value="UniProtKB-KW"/>
</dbReference>
<comment type="similarity">
    <text evidence="1">Belongs to the prolyl-tRNA editing family. YbaK/EbsC subfamily.</text>
</comment>
<evidence type="ECO:0000313" key="5">
    <source>
        <dbReference type="EnsemblMetazoa" id="RPRC012971-PA"/>
    </source>
</evidence>
<dbReference type="Proteomes" id="UP000015103">
    <property type="component" value="Unassembled WGS sequence"/>
</dbReference>
<dbReference type="NCBIfam" id="NF007951">
    <property type="entry name" value="PRK10670.1"/>
    <property type="match status" value="1"/>
</dbReference>
<dbReference type="Gene3D" id="3.90.960.10">
    <property type="entry name" value="YbaK/aminoacyl-tRNA synthetase-associated domain"/>
    <property type="match status" value="1"/>
</dbReference>
<keyword evidence="2" id="KW-0456">Lyase</keyword>
<dbReference type="VEuPathDB" id="VectorBase:RPRC012971"/>